<accession>A0AA39MBI9</accession>
<evidence type="ECO:0000259" key="1">
    <source>
        <dbReference type="PROSITE" id="PS50097"/>
    </source>
</evidence>
<dbReference type="InterPro" id="IPR000210">
    <property type="entry name" value="BTB/POZ_dom"/>
</dbReference>
<feature type="domain" description="BTB" evidence="1">
    <location>
        <begin position="154"/>
        <end position="213"/>
    </location>
</feature>
<name>A0AA39MBI9_9BILA</name>
<dbReference type="Proteomes" id="UP001175271">
    <property type="component" value="Unassembled WGS sequence"/>
</dbReference>
<dbReference type="AlphaFoldDB" id="A0AA39MBI9"/>
<evidence type="ECO:0000313" key="2">
    <source>
        <dbReference type="EMBL" id="KAK0427788.1"/>
    </source>
</evidence>
<dbReference type="Pfam" id="PF00651">
    <property type="entry name" value="BTB"/>
    <property type="match status" value="1"/>
</dbReference>
<gene>
    <name evidence="2" type="ORF">QR680_010426</name>
</gene>
<dbReference type="PROSITE" id="PS50097">
    <property type="entry name" value="BTB"/>
    <property type="match status" value="1"/>
</dbReference>
<protein>
    <recommendedName>
        <fullName evidence="1">BTB domain-containing protein</fullName>
    </recommendedName>
</protein>
<dbReference type="Gene3D" id="3.30.710.10">
    <property type="entry name" value="Potassium Channel Kv1.1, Chain A"/>
    <property type="match status" value="1"/>
</dbReference>
<dbReference type="PANTHER" id="PTHR22744">
    <property type="entry name" value="HELIX LOOP HELIX PROTEIN 21-RELATED"/>
    <property type="match status" value="1"/>
</dbReference>
<keyword evidence="3" id="KW-1185">Reference proteome</keyword>
<dbReference type="EMBL" id="JAUCMV010000001">
    <property type="protein sequence ID" value="KAK0427788.1"/>
    <property type="molecule type" value="Genomic_DNA"/>
</dbReference>
<dbReference type="InterPro" id="IPR011333">
    <property type="entry name" value="SKP1/BTB/POZ_sf"/>
</dbReference>
<proteinExistence type="predicted"/>
<dbReference type="PANTHER" id="PTHR22744:SF17">
    <property type="entry name" value="BTB DOMAIN-CONTAINING PROTEIN"/>
    <property type="match status" value="1"/>
</dbReference>
<organism evidence="2 3">
    <name type="scientific">Steinernema hermaphroditum</name>
    <dbReference type="NCBI Taxonomy" id="289476"/>
    <lineage>
        <taxon>Eukaryota</taxon>
        <taxon>Metazoa</taxon>
        <taxon>Ecdysozoa</taxon>
        <taxon>Nematoda</taxon>
        <taxon>Chromadorea</taxon>
        <taxon>Rhabditida</taxon>
        <taxon>Tylenchina</taxon>
        <taxon>Panagrolaimomorpha</taxon>
        <taxon>Strongyloidoidea</taxon>
        <taxon>Steinernematidae</taxon>
        <taxon>Steinernema</taxon>
    </lineage>
</organism>
<comment type="caution">
    <text evidence="2">The sequence shown here is derived from an EMBL/GenBank/DDBJ whole genome shotgun (WGS) entry which is preliminary data.</text>
</comment>
<dbReference type="SUPFAM" id="SSF54695">
    <property type="entry name" value="POZ domain"/>
    <property type="match status" value="1"/>
</dbReference>
<evidence type="ECO:0000313" key="3">
    <source>
        <dbReference type="Proteomes" id="UP001175271"/>
    </source>
</evidence>
<dbReference type="SMART" id="SM00225">
    <property type="entry name" value="BTB"/>
    <property type="match status" value="1"/>
</dbReference>
<reference evidence="2" key="1">
    <citation type="submission" date="2023-06" db="EMBL/GenBank/DDBJ databases">
        <title>Genomic analysis of the entomopathogenic nematode Steinernema hermaphroditum.</title>
        <authorList>
            <person name="Schwarz E.M."/>
            <person name="Heppert J.K."/>
            <person name="Baniya A."/>
            <person name="Schwartz H.T."/>
            <person name="Tan C.-H."/>
            <person name="Antoshechkin I."/>
            <person name="Sternberg P.W."/>
            <person name="Goodrich-Blair H."/>
            <person name="Dillman A.R."/>
        </authorList>
    </citation>
    <scope>NUCLEOTIDE SEQUENCE</scope>
    <source>
        <strain evidence="2">PS9179</strain>
        <tissue evidence="2">Whole animal</tissue>
    </source>
</reference>
<sequence>MPVKIVWDFKKSAHFEENYSESPMHRIGYFDWTLFIDDETLRVRCVPHASDSFGLVHEVEAFGTVILKGVDVRDDEEYDASTTGNITIATYANFGLDSFDRKFLHPGGIYRIETTIHITRQGCFPRSTYSNGAFRGYCVDFCSPNNPFIGERSNAVRIVVEGHGFYVSKSHLGTMIPYFKARFRYDAQTVDDEGIALEGVDAETFCEFLKMLYPLKAHENCFFGCIRDVLIFADRMCCDIVLQRSQEILMRRKFFDVETLELADMYNLEQLRSVALQEMPRRELERYRKKYGGRPECERTLKLLGKELEARDAKR</sequence>